<dbReference type="PANTHER" id="PTHR36978">
    <property type="entry name" value="P-LOOP CONTAINING NUCLEOTIDE TRIPHOSPHATE HYDROLASE"/>
    <property type="match status" value="1"/>
</dbReference>
<dbReference type="InterPro" id="IPR027417">
    <property type="entry name" value="P-loop_NTPase"/>
</dbReference>
<dbReference type="Pfam" id="PF17784">
    <property type="entry name" value="Sulfotransfer_4"/>
    <property type="match status" value="1"/>
</dbReference>
<name>A0A1X2HMP0_SYNRA</name>
<reference evidence="1 2" key="1">
    <citation type="submission" date="2016-07" db="EMBL/GenBank/DDBJ databases">
        <title>Pervasive Adenine N6-methylation of Active Genes in Fungi.</title>
        <authorList>
            <consortium name="DOE Joint Genome Institute"/>
            <person name="Mondo S.J."/>
            <person name="Dannebaum R.O."/>
            <person name="Kuo R.C."/>
            <person name="Labutti K."/>
            <person name="Haridas S."/>
            <person name="Kuo A."/>
            <person name="Salamov A."/>
            <person name="Ahrendt S.R."/>
            <person name="Lipzen A."/>
            <person name="Sullivan W."/>
            <person name="Andreopoulos W.B."/>
            <person name="Clum A."/>
            <person name="Lindquist E."/>
            <person name="Daum C."/>
            <person name="Ramamoorthy G.K."/>
            <person name="Gryganskyi A."/>
            <person name="Culley D."/>
            <person name="Magnuson J.K."/>
            <person name="James T.Y."/>
            <person name="O'Malley M.A."/>
            <person name="Stajich J.E."/>
            <person name="Spatafora J.W."/>
            <person name="Visel A."/>
            <person name="Grigoriev I.V."/>
        </authorList>
    </citation>
    <scope>NUCLEOTIDE SEQUENCE [LARGE SCALE GENOMIC DNA]</scope>
    <source>
        <strain evidence="1 2">NRRL 2496</strain>
    </source>
</reference>
<comment type="caution">
    <text evidence="1">The sequence shown here is derived from an EMBL/GenBank/DDBJ whole genome shotgun (WGS) entry which is preliminary data.</text>
</comment>
<keyword evidence="2" id="KW-1185">Reference proteome</keyword>
<dbReference type="EMBL" id="MCGN01000002">
    <property type="protein sequence ID" value="ORZ00618.1"/>
    <property type="molecule type" value="Genomic_DNA"/>
</dbReference>
<dbReference type="Proteomes" id="UP000242180">
    <property type="component" value="Unassembled WGS sequence"/>
</dbReference>
<proteinExistence type="predicted"/>
<protein>
    <submittedName>
        <fullName evidence="1">P-loop containing nucleoside triphosphate hydrolase protein</fullName>
    </submittedName>
</protein>
<evidence type="ECO:0000313" key="2">
    <source>
        <dbReference type="Proteomes" id="UP000242180"/>
    </source>
</evidence>
<evidence type="ECO:0000313" key="1">
    <source>
        <dbReference type="EMBL" id="ORZ00618.1"/>
    </source>
</evidence>
<dbReference type="OMA" id="REHANWD"/>
<organism evidence="1 2">
    <name type="scientific">Syncephalastrum racemosum</name>
    <name type="common">Filamentous fungus</name>
    <dbReference type="NCBI Taxonomy" id="13706"/>
    <lineage>
        <taxon>Eukaryota</taxon>
        <taxon>Fungi</taxon>
        <taxon>Fungi incertae sedis</taxon>
        <taxon>Mucoromycota</taxon>
        <taxon>Mucoromycotina</taxon>
        <taxon>Mucoromycetes</taxon>
        <taxon>Mucorales</taxon>
        <taxon>Syncephalastraceae</taxon>
        <taxon>Syncephalastrum</taxon>
    </lineage>
</organism>
<dbReference type="SUPFAM" id="SSF52540">
    <property type="entry name" value="P-loop containing nucleoside triphosphate hydrolases"/>
    <property type="match status" value="1"/>
</dbReference>
<dbReference type="PANTHER" id="PTHR36978:SF4">
    <property type="entry name" value="P-LOOP CONTAINING NUCLEOSIDE TRIPHOSPHATE HYDROLASE PROTEIN"/>
    <property type="match status" value="1"/>
</dbReference>
<gene>
    <name evidence="1" type="ORF">BCR43DRAFT_485530</name>
</gene>
<dbReference type="OrthoDB" id="408152at2759"/>
<sequence length="227" mass="26045">MTLKVIGAGLGRTGTMSLQEALQILGLRTHHMRELIADTDQDPGIWTRAIEDPEHPDEWDKAYEGYEAAVDWPTASFYKELMEKYPDAKIILTVRDPESWYESINKTLFERQRIRHESAPTPHQKEVYRMIKSVMFDGRIEHYALSAPTTKQEVMDLFLKHNQQVIETVPAERLLVLEVGEGWSRLCQFLDMPVPDVPYPCINQAKAFIKMADALDKKNGQTSAIVD</sequence>
<accession>A0A1X2HMP0</accession>
<dbReference type="InParanoid" id="A0A1X2HMP0"/>
<dbReference type="InterPro" id="IPR040632">
    <property type="entry name" value="Sulfotransfer_4"/>
</dbReference>
<dbReference type="Gene3D" id="3.40.50.300">
    <property type="entry name" value="P-loop containing nucleotide triphosphate hydrolases"/>
    <property type="match status" value="1"/>
</dbReference>
<keyword evidence="1" id="KW-0378">Hydrolase</keyword>
<dbReference type="AlphaFoldDB" id="A0A1X2HMP0"/>
<dbReference type="GO" id="GO:0016787">
    <property type="term" value="F:hydrolase activity"/>
    <property type="evidence" value="ECO:0007669"/>
    <property type="project" value="UniProtKB-KW"/>
</dbReference>
<dbReference type="STRING" id="13706.A0A1X2HMP0"/>